<feature type="region of interest" description="Disordered" evidence="1">
    <location>
        <begin position="64"/>
        <end position="86"/>
    </location>
</feature>
<feature type="compositionally biased region" description="Gly residues" evidence="1">
    <location>
        <begin position="284"/>
        <end position="297"/>
    </location>
</feature>
<dbReference type="OrthoDB" id="46873at2759"/>
<feature type="region of interest" description="Disordered" evidence="1">
    <location>
        <begin position="214"/>
        <end position="256"/>
    </location>
</feature>
<evidence type="ECO:0000256" key="1">
    <source>
        <dbReference type="SAM" id="MobiDB-lite"/>
    </source>
</evidence>
<evidence type="ECO:0000313" key="3">
    <source>
        <dbReference type="Proteomes" id="UP000095751"/>
    </source>
</evidence>
<feature type="compositionally biased region" description="Basic residues" evidence="1">
    <location>
        <begin position="240"/>
        <end position="252"/>
    </location>
</feature>
<keyword evidence="3" id="KW-1185">Reference proteome</keyword>
<feature type="region of interest" description="Disordered" evidence="1">
    <location>
        <begin position="279"/>
        <end position="309"/>
    </location>
</feature>
<reference evidence="2 3" key="1">
    <citation type="submission" date="2016-09" db="EMBL/GenBank/DDBJ databases">
        <title>Extensive genetic diversity and differential bi-allelic expression allows diatom success in the polar Southern Ocean.</title>
        <authorList>
            <consortium name="DOE Joint Genome Institute"/>
            <person name="Mock T."/>
            <person name="Otillar R.P."/>
            <person name="Strauss J."/>
            <person name="Dupont C."/>
            <person name="Frickenhaus S."/>
            <person name="Maumus F."/>
            <person name="Mcmullan M."/>
            <person name="Sanges R."/>
            <person name="Schmutz J."/>
            <person name="Toseland A."/>
            <person name="Valas R."/>
            <person name="Veluchamy A."/>
            <person name="Ward B.J."/>
            <person name="Allen A."/>
            <person name="Barry K."/>
            <person name="Falciatore A."/>
            <person name="Ferrante M."/>
            <person name="Fortunato A.E."/>
            <person name="Gloeckner G."/>
            <person name="Gruber A."/>
            <person name="Hipkin R."/>
            <person name="Janech M."/>
            <person name="Kroth P."/>
            <person name="Leese F."/>
            <person name="Lindquist E."/>
            <person name="Lyon B.R."/>
            <person name="Martin J."/>
            <person name="Mayer C."/>
            <person name="Parker M."/>
            <person name="Quesneville H."/>
            <person name="Raymond J."/>
            <person name="Uhlig C."/>
            <person name="Valentin K.U."/>
            <person name="Worden A.Z."/>
            <person name="Armbrust E.V."/>
            <person name="Bowler C."/>
            <person name="Green B."/>
            <person name="Moulton V."/>
            <person name="Van Oosterhout C."/>
            <person name="Grigoriev I."/>
        </authorList>
    </citation>
    <scope>NUCLEOTIDE SEQUENCE [LARGE SCALE GENOMIC DNA]</scope>
    <source>
        <strain evidence="2 3">CCMP1102</strain>
    </source>
</reference>
<dbReference type="InParanoid" id="A0A1E7FZP4"/>
<accession>A0A1E7FZP4</accession>
<dbReference type="Proteomes" id="UP000095751">
    <property type="component" value="Unassembled WGS sequence"/>
</dbReference>
<gene>
    <name evidence="2" type="ORF">FRACYDRAFT_259435</name>
</gene>
<sequence length="353" mass="39679">MLRQRTSYYGSCLVALTCYSTSAYAFNLCHNNHERTQQQQSNFLFRNDNNDNKYYESRLFASAADSSNSDNNDDINNTDEEKSASTTIRNSAFIRNEFSRIINIDRIFSNRRRALNQSQRDHVVTVKADEKERTALAERFDLKGITKLTAELNFRPAQDGLAELGYGGSFPVEAEGMIEAQLTQTCVRTNEEFEVDVEIPVYAIIRPVESNYEKLNGGINTSTEKQIQEEEDVEESNNTKGKKKNKKNKKKKDNSFHENKKVYNLDDIFDLQTALQEADSFSSSGGGGSGNSNGNGGSDDEDGAADVVEDEGIYSLSSDQLDVGELIAQTFWLELDWYPKKPGTDPMEFEISG</sequence>
<protein>
    <submittedName>
        <fullName evidence="2">Uncharacterized protein</fullName>
    </submittedName>
</protein>
<dbReference type="AlphaFoldDB" id="A0A1E7FZP4"/>
<dbReference type="EMBL" id="KV784353">
    <property type="protein sequence ID" value="OEU23629.1"/>
    <property type="molecule type" value="Genomic_DNA"/>
</dbReference>
<evidence type="ECO:0000313" key="2">
    <source>
        <dbReference type="EMBL" id="OEU23629.1"/>
    </source>
</evidence>
<proteinExistence type="predicted"/>
<feature type="compositionally biased region" description="Acidic residues" evidence="1">
    <location>
        <begin position="298"/>
        <end position="309"/>
    </location>
</feature>
<organism evidence="2 3">
    <name type="scientific">Fragilariopsis cylindrus CCMP1102</name>
    <dbReference type="NCBI Taxonomy" id="635003"/>
    <lineage>
        <taxon>Eukaryota</taxon>
        <taxon>Sar</taxon>
        <taxon>Stramenopiles</taxon>
        <taxon>Ochrophyta</taxon>
        <taxon>Bacillariophyta</taxon>
        <taxon>Bacillariophyceae</taxon>
        <taxon>Bacillariophycidae</taxon>
        <taxon>Bacillariales</taxon>
        <taxon>Bacillariaceae</taxon>
        <taxon>Fragilariopsis</taxon>
    </lineage>
</organism>
<dbReference type="KEGG" id="fcy:FRACYDRAFT_259435"/>
<name>A0A1E7FZP4_9STRA</name>